<name>A0A6J5MQU4_9CAUD</name>
<sequence>MRYKTEIDLNKMSEDGRLYYLQDLLQDLAEGLQDLSGTKPRYDYIQHLIEHASQASKDINTLLGKESI</sequence>
<proteinExistence type="predicted"/>
<protein>
    <submittedName>
        <fullName evidence="1">Uncharacterized protein</fullName>
    </submittedName>
</protein>
<organism evidence="1">
    <name type="scientific">uncultured Caudovirales phage</name>
    <dbReference type="NCBI Taxonomy" id="2100421"/>
    <lineage>
        <taxon>Viruses</taxon>
        <taxon>Duplodnaviria</taxon>
        <taxon>Heunggongvirae</taxon>
        <taxon>Uroviricota</taxon>
        <taxon>Caudoviricetes</taxon>
        <taxon>Peduoviridae</taxon>
        <taxon>Maltschvirus</taxon>
        <taxon>Maltschvirus maltsch</taxon>
    </lineage>
</organism>
<accession>A0A6J5MQU4</accession>
<gene>
    <name evidence="1" type="ORF">UFOVP507_28</name>
</gene>
<dbReference type="EMBL" id="LR796486">
    <property type="protein sequence ID" value="CAB4147416.1"/>
    <property type="molecule type" value="Genomic_DNA"/>
</dbReference>
<reference evidence="1" key="1">
    <citation type="submission" date="2020-04" db="EMBL/GenBank/DDBJ databases">
        <authorList>
            <person name="Chiriac C."/>
            <person name="Salcher M."/>
            <person name="Ghai R."/>
            <person name="Kavagutti S V."/>
        </authorList>
    </citation>
    <scope>NUCLEOTIDE SEQUENCE</scope>
</reference>
<evidence type="ECO:0000313" key="1">
    <source>
        <dbReference type="EMBL" id="CAB4147416.1"/>
    </source>
</evidence>